<organism evidence="1 2">
    <name type="scientific">Mucilaginibacter gotjawali</name>
    <dbReference type="NCBI Taxonomy" id="1550579"/>
    <lineage>
        <taxon>Bacteria</taxon>
        <taxon>Pseudomonadati</taxon>
        <taxon>Bacteroidota</taxon>
        <taxon>Sphingobacteriia</taxon>
        <taxon>Sphingobacteriales</taxon>
        <taxon>Sphingobacteriaceae</taxon>
        <taxon>Mucilaginibacter</taxon>
    </lineage>
</organism>
<reference evidence="1 2" key="1">
    <citation type="submission" date="2015-12" db="EMBL/GenBank/DDBJ databases">
        <title>Genome sequence of Mucilaginibacter gotjawali.</title>
        <authorList>
            <person name="Lee J.S."/>
            <person name="Lee K.C."/>
            <person name="Kim K.K."/>
            <person name="Lee B.W."/>
        </authorList>
    </citation>
    <scope>NUCLEOTIDE SEQUENCE [LARGE SCALE GENOMIC DNA]</scope>
    <source>
        <strain evidence="1 2">SA3-7</strain>
    </source>
</reference>
<keyword evidence="2" id="KW-1185">Reference proteome</keyword>
<dbReference type="InterPro" id="IPR002686">
    <property type="entry name" value="Transposase_17"/>
</dbReference>
<dbReference type="InterPro" id="IPR036515">
    <property type="entry name" value="Transposase_17_sf"/>
</dbReference>
<dbReference type="NCBIfam" id="NF047646">
    <property type="entry name" value="REP_Tyr_transpos"/>
    <property type="match status" value="1"/>
</dbReference>
<sequence length="181" mass="21295">MSRNYKFADPEGLYFVSFATVHWIDVFVRRMYFDCLVENLNHCVEEKGMEIFAWCIMPSHVHLVFRSLKEKPEDLIGAFKSVTSRKLIKLIEENPQESRREWLLNAFRKAGEANSNNSKNQFWQQHNHPIELWSLPVIQQKIDYTHENPVVAGFVENDHEYLYSSARDYCGIKGLVKVIVD</sequence>
<accession>A0A0X8X4B6</accession>
<dbReference type="InterPro" id="IPR052715">
    <property type="entry name" value="RAYT_transposase"/>
</dbReference>
<dbReference type="OrthoDB" id="9788881at2"/>
<dbReference type="RefSeq" id="WP_096353730.1">
    <property type="nucleotide sequence ID" value="NZ_AP017313.1"/>
</dbReference>
<dbReference type="PANTHER" id="PTHR36966:SF1">
    <property type="entry name" value="REP-ASSOCIATED TYROSINE TRANSPOSASE"/>
    <property type="match status" value="1"/>
</dbReference>
<dbReference type="PANTHER" id="PTHR36966">
    <property type="entry name" value="REP-ASSOCIATED TYROSINE TRANSPOSASE"/>
    <property type="match status" value="1"/>
</dbReference>
<name>A0A0X8X4B6_9SPHI</name>
<proteinExistence type="predicted"/>
<dbReference type="EMBL" id="AP017313">
    <property type="protein sequence ID" value="BAU55416.1"/>
    <property type="molecule type" value="Genomic_DNA"/>
</dbReference>
<evidence type="ECO:0000313" key="1">
    <source>
        <dbReference type="EMBL" id="BAU55416.1"/>
    </source>
</evidence>
<dbReference type="Gene3D" id="3.30.70.1290">
    <property type="entry name" value="Transposase IS200-like"/>
    <property type="match status" value="1"/>
</dbReference>
<dbReference type="KEGG" id="mgot:MgSA37_03600"/>
<dbReference type="GO" id="GO:0004803">
    <property type="term" value="F:transposase activity"/>
    <property type="evidence" value="ECO:0007669"/>
    <property type="project" value="InterPro"/>
</dbReference>
<dbReference type="Proteomes" id="UP000218263">
    <property type="component" value="Chromosome"/>
</dbReference>
<dbReference type="Pfam" id="PF01797">
    <property type="entry name" value="Y1_Tnp"/>
    <property type="match status" value="1"/>
</dbReference>
<protein>
    <submittedName>
        <fullName evidence="1">Transposase IS200 like protein</fullName>
    </submittedName>
</protein>
<gene>
    <name evidence="1" type="ORF">MgSA37_03600</name>
</gene>
<dbReference type="AlphaFoldDB" id="A0A0X8X4B6"/>
<evidence type="ECO:0000313" key="2">
    <source>
        <dbReference type="Proteomes" id="UP000218263"/>
    </source>
</evidence>
<dbReference type="SMART" id="SM01321">
    <property type="entry name" value="Y1_Tnp"/>
    <property type="match status" value="1"/>
</dbReference>
<dbReference type="SUPFAM" id="SSF143422">
    <property type="entry name" value="Transposase IS200-like"/>
    <property type="match status" value="1"/>
</dbReference>
<dbReference type="GO" id="GO:0043565">
    <property type="term" value="F:sequence-specific DNA binding"/>
    <property type="evidence" value="ECO:0007669"/>
    <property type="project" value="TreeGrafter"/>
</dbReference>
<dbReference type="GO" id="GO:0006313">
    <property type="term" value="P:DNA transposition"/>
    <property type="evidence" value="ECO:0007669"/>
    <property type="project" value="InterPro"/>
</dbReference>